<evidence type="ECO:0000256" key="1">
    <source>
        <dbReference type="SAM" id="MobiDB-lite"/>
    </source>
</evidence>
<comment type="caution">
    <text evidence="2">The sequence shown here is derived from an EMBL/GenBank/DDBJ whole genome shotgun (WGS) entry which is preliminary data.</text>
</comment>
<evidence type="ECO:0008006" key="4">
    <source>
        <dbReference type="Google" id="ProtNLM"/>
    </source>
</evidence>
<accession>A0ABS6KQ29</accession>
<feature type="compositionally biased region" description="Acidic residues" evidence="1">
    <location>
        <begin position="29"/>
        <end position="40"/>
    </location>
</feature>
<name>A0ABS6KQ29_9MYCO</name>
<dbReference type="EMBL" id="VOMB01000020">
    <property type="protein sequence ID" value="MBU9765727.1"/>
    <property type="molecule type" value="Genomic_DNA"/>
</dbReference>
<organism evidence="2 3">
    <name type="scientific">[Mycobacterium] fortunisiensis</name>
    <dbReference type="NCBI Taxonomy" id="2600579"/>
    <lineage>
        <taxon>Bacteria</taxon>
        <taxon>Bacillati</taxon>
        <taxon>Actinomycetota</taxon>
        <taxon>Actinomycetes</taxon>
        <taxon>Mycobacteriales</taxon>
        <taxon>Mycobacteriaceae</taxon>
        <taxon>Mycolicibacterium</taxon>
    </lineage>
</organism>
<protein>
    <recommendedName>
        <fullName evidence="4">Secretion protein EspD</fullName>
    </recommendedName>
</protein>
<evidence type="ECO:0000313" key="2">
    <source>
        <dbReference type="EMBL" id="MBU9765727.1"/>
    </source>
</evidence>
<dbReference type="Proteomes" id="UP000812982">
    <property type="component" value="Unassembled WGS sequence"/>
</dbReference>
<gene>
    <name evidence="2" type="ORF">FR943_17990</name>
</gene>
<dbReference type="RefSeq" id="WP_217159566.1">
    <property type="nucleotide sequence ID" value="NZ_VOMB01000020.1"/>
</dbReference>
<proteinExistence type="predicted"/>
<reference evidence="2 3" key="1">
    <citation type="journal article" date="2021" name="Sci. Rep.">
        <title>Phenotypic and genomic hallmarks of a novel, potentially pathogenic rapidly growing Mycobacterium species related to the Mycobacterium fortuitum complex.</title>
        <authorList>
            <person name="Gharbi R."/>
            <person name="Khanna V."/>
            <person name="Frigui W."/>
            <person name="Mhenni B."/>
            <person name="Brosch R."/>
            <person name="Mardassi H."/>
        </authorList>
    </citation>
    <scope>NUCLEOTIDE SEQUENCE [LARGE SCALE GENOMIC DNA]</scope>
    <source>
        <strain evidence="2 3">TNTM28</strain>
    </source>
</reference>
<keyword evidence="3" id="KW-1185">Reference proteome</keyword>
<feature type="compositionally biased region" description="Acidic residues" evidence="1">
    <location>
        <begin position="1"/>
        <end position="22"/>
    </location>
</feature>
<sequence>MPGGWDDDGDDDFFDDGMDGLDFDGPAQSDDDWSGLDALDEPQTRAEADSELSGWDAAPDYPAAQTDPGPVDFDVFGEQPEAAEEPGPQALFTVAHPSNLLSVTASISGGIYTVDLSPEVATLGESQLAQTIKATAELASLKGRSVQYALIYELMSSQGIDGAAVTQYLDHDIGLPTPQQAADAEAEAVSQYLRETHG</sequence>
<feature type="region of interest" description="Disordered" evidence="1">
    <location>
        <begin position="1"/>
        <end position="70"/>
    </location>
</feature>
<evidence type="ECO:0000313" key="3">
    <source>
        <dbReference type="Proteomes" id="UP000812982"/>
    </source>
</evidence>